<dbReference type="Pfam" id="PF02865">
    <property type="entry name" value="STAT_int"/>
    <property type="match status" value="2"/>
</dbReference>
<keyword evidence="10" id="KW-0804">Transcription</keyword>
<dbReference type="InterPro" id="IPR036535">
    <property type="entry name" value="STAT_N_sf"/>
</dbReference>
<dbReference type="InterPro" id="IPR036860">
    <property type="entry name" value="SH2_dom_sf"/>
</dbReference>
<accession>A0ABQ8MDZ8</accession>
<name>A0ABQ8MDZ8_LABRO</name>
<dbReference type="PANTHER" id="PTHR11801">
    <property type="entry name" value="SIGNAL TRANSDUCER AND ACTIVATOR OF TRANSCRIPTION"/>
    <property type="match status" value="1"/>
</dbReference>
<dbReference type="Gene3D" id="2.60.40.630">
    <property type="entry name" value="STAT transcription factor, DNA-binding domain"/>
    <property type="match status" value="5"/>
</dbReference>
<evidence type="ECO:0000256" key="10">
    <source>
        <dbReference type="ARBA" id="ARBA00023163"/>
    </source>
</evidence>
<dbReference type="InterPro" id="IPR015988">
    <property type="entry name" value="STAT_TF_CC"/>
</dbReference>
<evidence type="ECO:0000256" key="13">
    <source>
        <dbReference type="SAM" id="MobiDB-lite"/>
    </source>
</evidence>
<feature type="domain" description="SH2" evidence="14">
    <location>
        <begin position="2454"/>
        <end position="2550"/>
    </location>
</feature>
<dbReference type="InterPro" id="IPR048988">
    <property type="entry name" value="STAT_linker"/>
</dbReference>
<evidence type="ECO:0000313" key="16">
    <source>
        <dbReference type="Proteomes" id="UP000830375"/>
    </source>
</evidence>
<keyword evidence="8" id="KW-0238">DNA-binding</keyword>
<dbReference type="Pfam" id="PF01017">
    <property type="entry name" value="STAT_alpha"/>
    <property type="match status" value="4"/>
</dbReference>
<dbReference type="Pfam" id="PF02864">
    <property type="entry name" value="STAT_bind"/>
    <property type="match status" value="4"/>
</dbReference>
<sequence length="2595" mass="299740">MPYEHSCDRIGEFPLCFFLKLRFRVREVLNISLKSPPEHLKRLSLDKVCSLRARLLRNCIWLKRVAAGYSKNITFSRLPKATSNDIHCIFPPSTTMSQWKQIQQLDIKFLEQVDYFYDDNFPMELRQVLANWIESQDWETASNHESMATVLFNNFLIQLERQCSQEQNFLHRHNLKRIFHQIQVKYKANPLHMAAVICNCLREERRILSTASMQEQGPLEKSMQNSAALEKQKVLDNKVAVIRSSVQMLDQGVKYLEDMQDDFDFRYKTLQLRDPVERNSLTMKQEVTTLQEILNRLDFKRKEILSKIADVIKEIDALISSQLNPELKEWKRRQQIACIGGPVLIGLDQLQNWYNPYDITYESDPIPLQRPQMEEQVKYLIYHLIKSSFVVEKQPCMPTHPQKPLIIKTQVQFTTKVRLLVKLPEVDYQLKVKTTFDKDLPPGKVNRQFFILTNNTKVMDVEESTGCLSVEFRHLGPLSVTEELHSLNFEAMLMLQGLDIDLETCSLPLVVISNVSQLPGGWASVMWYNLLTDDPKNLGFFSNPLRASWSQLSEVLSWQFSSFAGRGLNKEQLNMLGDKLLGQHASYNDCQVTWSKFWKENIPGKSFSFWLWLDSILDLIKKHLLPVWIDGYIMGFVSKEMERALLKEKEPGTFLLRFRDPKFISVEPYTKNRLNALPIADIIRDYKVIADGVVPENPLKFLYPDIPKDEAFGKHYNSQQNKVCPYIQTQLVPISHRNFFPFSLQCPQFSVVQSKMHVPLLNPPMSPGMFEIITQHLSPFEFESAMSLWSQLQLLDSLYLEQVDQLYDEAFPMEIRQYLSQWIESHDWESVASNVSLATLRFHELLNQLDEHYSRLGLGNNFLLQHNIRKIKRNLQEHFQEDPVHMAMIIASTLNEERKILQAALSSQATGGSSTGSITMEQQNVLGNKVNNLKTTVQEIEQNIQVLEDVQDEYDFKRNTLQSRVEHEMNGQITKEIQQEEMAIKQMFVGLSMKRQIQLTLISDELPEWKKRQQMACIGGPPNACLDQLQSWFTVVAECLQQIRQQLKKVQELVQKFTYNNDPLTLGKSQLDEQALSLFRNIILNSLVVERQPCMPTHPQRPLVIKTGVQFTVKIRSLVKLPELNCQLKIKVSIDKCRKFNILGTFSKIMNLEESSGCLAAEFRHLQLKEMKCNNRTNEAPLIISEELHILNFETELIQPELCVDLSITSLPIVVISHVNQLPSAWGSILWYNMCCSEPHNLTFFLNPPPVKWGQFSKILSWQFSSVTKRALNSEQLTTLADKLLGPEAQGDHEGLINWNTFCKMSPNERGVPFWLWIDGILDLIKRHLLNIWNDGYIIGFLSKEREKALLRDKLPGTFLLRFSETCRDGGITITWVECSQDGEPKTHSVKPYTKSDLASISLPNVIRDYTLTAAEKIPVNPLIYLFPDIPKEEAFGRYYTSSSDDTEEMEIDTPRSYIRPYIGRRMISVSNESTVVFYSKHTYHDCTLIFCKNFLGKTKSSQESRMEQEKELDHKVNILKKNVLEIEQDIQVLEDLQYEYDLKYEGQVEAETTGQTTKESQQEEMATEQMFTDLNIKREVVMKEIANVLTVAEQIQITVISEELEEETADVLYWKSPQHLSAAAAKLRIRHQLKKVQELVQKLTYNNDPLTLGKSHLDEQALSLFKNLISNSLVVERQPYMPIQPKRPLVIKTGIQITVKIRLLVKLPELNSQPKAKIYIDKGFSEMDTVKGNFLFLGTVNKVMTLDESRGCLAAEFRHLFSLNMYEELHLISFDTQLVLPELCIDLSITCLPVVVLFGGWLPSAWGYILWYNMCCSEPHVMKPKVTLKDSSSGIHFIKHLLSLVIHSGGGYMNIWNLLKNMCSTSGMMDKLPGTFLLRFNENSRCGGIIITWVERSQDGLYWNLQCCDKYLGEPVIHSTEPYTTMDLNRMSLPNIIRDYTITDGEKDPVNPLIYLYPDIPRDVAFGRYYTSTSDVNEDRLSDLKIQDAYVSSLICFNSFLVQQTKTKPCTDNIQEELVHMVIIVSNTLNEEKALDSQGKADSSQGSRMEQEKELDHKVNILKKSVQVIEQDIQVLEDLQHKYDLKRKSSEGQVKAETMGHTTKESQQEEMATEQMFTDLNIKREMVKKEIANALILVEQIQLTLISEELPEWKKRQQMACIGGPHNTCLEQLQSWFTVVAECLQQMHQQLKKVQELVQKLTYKNDPLALQLDEQALSLYKNLISNSLVVERQPYMLWHPRRPLVLKNIVQFTVKIRLLVKLPELNSQPKVKISIDKLINKTFDLSIVIKEKRPSNRSKELSITVYEELHLISFDMQLILPELCIDLSITCLPVVLINPICRLSSALGSILWYNMCCSEPHNLLFFLNPPLVKWGQLSEVLSWQFSSMTKRALNSEQLRTLTDKILGPEAQGDPEALISWNTFYKASTESGDSLWQWIYEHLELTQKFVLNIWNDGYVIGFLSREREAALLRDKLPGTFLLRFSENSRCGGIIITWVERSQDGEPVIHSTKPYTRTDLNRMSLPNIIRDYTISDGEKDPVNPLIYLYPDIPRDVAFGRYYTSASDGKNFYIHIYTLHIFNEPLLTIYLPLELTQ</sequence>
<dbReference type="Gene3D" id="1.10.532.10">
    <property type="entry name" value="STAT transcription factor, N-terminal domain"/>
    <property type="match status" value="2"/>
</dbReference>
<keyword evidence="16" id="KW-1185">Reference proteome</keyword>
<protein>
    <submittedName>
        <fullName evidence="15">Signal transducer and activator of transcription 1</fullName>
    </submittedName>
</protein>
<keyword evidence="5" id="KW-0597">Phosphoprotein</keyword>
<feature type="region of interest" description="Disordered" evidence="13">
    <location>
        <begin position="2091"/>
        <end position="2111"/>
    </location>
</feature>
<evidence type="ECO:0000256" key="11">
    <source>
        <dbReference type="ARBA" id="ARBA00023242"/>
    </source>
</evidence>
<dbReference type="EMBL" id="JACTAM010000009">
    <property type="protein sequence ID" value="KAI2660825.1"/>
    <property type="molecule type" value="Genomic_DNA"/>
</dbReference>
<dbReference type="SUPFAM" id="SSF55550">
    <property type="entry name" value="SH2 domain"/>
    <property type="match status" value="4"/>
</dbReference>
<evidence type="ECO:0000256" key="6">
    <source>
        <dbReference type="ARBA" id="ARBA00022999"/>
    </source>
</evidence>
<dbReference type="PROSITE" id="PS50001">
    <property type="entry name" value="SH2"/>
    <property type="match status" value="2"/>
</dbReference>
<proteinExistence type="inferred from homology"/>
<dbReference type="Proteomes" id="UP000830375">
    <property type="component" value="Unassembled WGS sequence"/>
</dbReference>
<organism evidence="15 16">
    <name type="scientific">Labeo rohita</name>
    <name type="common">Indian major carp</name>
    <name type="synonym">Cyprinus rohita</name>
    <dbReference type="NCBI Taxonomy" id="84645"/>
    <lineage>
        <taxon>Eukaryota</taxon>
        <taxon>Metazoa</taxon>
        <taxon>Chordata</taxon>
        <taxon>Craniata</taxon>
        <taxon>Vertebrata</taxon>
        <taxon>Euteleostomi</taxon>
        <taxon>Actinopterygii</taxon>
        <taxon>Neopterygii</taxon>
        <taxon>Teleostei</taxon>
        <taxon>Ostariophysi</taxon>
        <taxon>Cypriniformes</taxon>
        <taxon>Cyprinidae</taxon>
        <taxon>Labeoninae</taxon>
        <taxon>Labeonini</taxon>
        <taxon>Labeo</taxon>
    </lineage>
</organism>
<dbReference type="InterPro" id="IPR001217">
    <property type="entry name" value="STAT"/>
</dbReference>
<dbReference type="Pfam" id="PF00017">
    <property type="entry name" value="SH2"/>
    <property type="match status" value="2"/>
</dbReference>
<dbReference type="Gene3D" id="1.10.238.10">
    <property type="entry name" value="EF-hand"/>
    <property type="match status" value="3"/>
</dbReference>
<dbReference type="InterPro" id="IPR012345">
    <property type="entry name" value="STAT_TF_DNA-bd_N"/>
</dbReference>
<evidence type="ECO:0000313" key="15">
    <source>
        <dbReference type="EMBL" id="KAI2660825.1"/>
    </source>
</evidence>
<dbReference type="InterPro" id="IPR013801">
    <property type="entry name" value="STAT_TF_DNA-bd"/>
</dbReference>
<reference evidence="15 16" key="1">
    <citation type="submission" date="2022-01" db="EMBL/GenBank/DDBJ databases">
        <title>A high-quality chromosome-level genome assembly of rohu carp, Labeo rohita.</title>
        <authorList>
            <person name="Arick M.A. II"/>
            <person name="Hsu C.-Y."/>
            <person name="Magbanua Z."/>
            <person name="Pechanova O."/>
            <person name="Grover C."/>
            <person name="Miller E."/>
            <person name="Thrash A."/>
            <person name="Ezzel L."/>
            <person name="Alam S."/>
            <person name="Benzie J."/>
            <person name="Hamilton M."/>
            <person name="Karsi A."/>
            <person name="Lawrence M.L."/>
            <person name="Peterson D.G."/>
        </authorList>
    </citation>
    <scope>NUCLEOTIDE SEQUENCE [LARGE SCALE GENOMIC DNA]</scope>
    <source>
        <strain evidence="16">BAU-BD-2019</strain>
        <tissue evidence="15">Blood</tissue>
    </source>
</reference>
<evidence type="ECO:0000256" key="8">
    <source>
        <dbReference type="ARBA" id="ARBA00023125"/>
    </source>
</evidence>
<keyword evidence="4" id="KW-0963">Cytoplasm</keyword>
<dbReference type="SMART" id="SM00964">
    <property type="entry name" value="STAT_int"/>
    <property type="match status" value="2"/>
</dbReference>
<dbReference type="SUPFAM" id="SSF49417">
    <property type="entry name" value="p53-like transcription factors"/>
    <property type="match status" value="4"/>
</dbReference>
<dbReference type="InterPro" id="IPR013799">
    <property type="entry name" value="STAT_TF_prot_interaction"/>
</dbReference>
<dbReference type="Gene3D" id="3.30.505.10">
    <property type="entry name" value="SH2 domain"/>
    <property type="match status" value="4"/>
</dbReference>
<evidence type="ECO:0000256" key="2">
    <source>
        <dbReference type="ARBA" id="ARBA00004496"/>
    </source>
</evidence>
<feature type="domain" description="SH2" evidence="14">
    <location>
        <begin position="1333"/>
        <end position="1462"/>
    </location>
</feature>
<dbReference type="Pfam" id="PF21354">
    <property type="entry name" value="STAT_linker"/>
    <property type="match status" value="3"/>
</dbReference>
<gene>
    <name evidence="15" type="ORF">H4Q32_008497</name>
</gene>
<comment type="subcellular location">
    <subcellularLocation>
        <location evidence="2">Cytoplasm</location>
    </subcellularLocation>
    <subcellularLocation>
        <location evidence="1">Nucleus</location>
    </subcellularLocation>
</comment>
<comment type="caution">
    <text evidence="15">The sequence shown here is derived from an EMBL/GenBank/DDBJ whole genome shotgun (WGS) entry which is preliminary data.</text>
</comment>
<keyword evidence="9" id="KW-0010">Activator</keyword>
<evidence type="ECO:0000256" key="1">
    <source>
        <dbReference type="ARBA" id="ARBA00004123"/>
    </source>
</evidence>
<dbReference type="InterPro" id="IPR000980">
    <property type="entry name" value="SH2"/>
</dbReference>
<evidence type="ECO:0000256" key="4">
    <source>
        <dbReference type="ARBA" id="ARBA00022490"/>
    </source>
</evidence>
<comment type="similarity">
    <text evidence="3">Belongs to the transcription factor STAT family.</text>
</comment>
<keyword evidence="11" id="KW-0539">Nucleus</keyword>
<dbReference type="Gene3D" id="1.20.1050.20">
    <property type="entry name" value="STAT transcription factor, all-alpha domain"/>
    <property type="match status" value="5"/>
</dbReference>
<evidence type="ECO:0000256" key="9">
    <source>
        <dbReference type="ARBA" id="ARBA00023159"/>
    </source>
</evidence>
<dbReference type="InterPro" id="IPR013800">
    <property type="entry name" value="STAT_TF_alpha"/>
</dbReference>
<evidence type="ECO:0000256" key="12">
    <source>
        <dbReference type="PROSITE-ProRule" id="PRU00191"/>
    </source>
</evidence>
<evidence type="ECO:0000256" key="3">
    <source>
        <dbReference type="ARBA" id="ARBA00005586"/>
    </source>
</evidence>
<keyword evidence="7" id="KW-0805">Transcription regulation</keyword>
<dbReference type="InterPro" id="IPR008967">
    <property type="entry name" value="p53-like_TF_DNA-bd_sf"/>
</dbReference>
<evidence type="ECO:0000259" key="14">
    <source>
        <dbReference type="PROSITE" id="PS50001"/>
    </source>
</evidence>
<evidence type="ECO:0000256" key="5">
    <source>
        <dbReference type="ARBA" id="ARBA00022553"/>
    </source>
</evidence>
<feature type="region of interest" description="Disordered" evidence="13">
    <location>
        <begin position="2035"/>
        <end position="2055"/>
    </location>
</feature>
<evidence type="ECO:0000256" key="7">
    <source>
        <dbReference type="ARBA" id="ARBA00023015"/>
    </source>
</evidence>
<dbReference type="SUPFAM" id="SSF48092">
    <property type="entry name" value="Transcription factor STAT-4 N-domain"/>
    <property type="match status" value="2"/>
</dbReference>
<keyword evidence="6 12" id="KW-0727">SH2 domain</keyword>
<dbReference type="SUPFAM" id="SSF47655">
    <property type="entry name" value="STAT"/>
    <property type="match status" value="4"/>
</dbReference>